<dbReference type="GO" id="GO:0015095">
    <property type="term" value="F:magnesium ion transmembrane transporter activity"/>
    <property type="evidence" value="ECO:0007669"/>
    <property type="project" value="InterPro"/>
</dbReference>
<dbReference type="SUPFAM" id="SSF54631">
    <property type="entry name" value="CBS-domain pair"/>
    <property type="match status" value="1"/>
</dbReference>
<dbReference type="InterPro" id="IPR000644">
    <property type="entry name" value="CBS_dom"/>
</dbReference>
<dbReference type="SUPFAM" id="SSF158791">
    <property type="entry name" value="MgtE N-terminal domain-like"/>
    <property type="match status" value="1"/>
</dbReference>
<keyword evidence="1" id="KW-0129">CBS domain</keyword>
<dbReference type="PROSITE" id="PS51371">
    <property type="entry name" value="CBS"/>
    <property type="match status" value="1"/>
</dbReference>
<evidence type="ECO:0000313" key="4">
    <source>
        <dbReference type="Proteomes" id="UP000002730"/>
    </source>
</evidence>
<organism evidence="3 4">
    <name type="scientific">Clostridium cellulovorans (strain ATCC 35296 / DSM 3052 / OCM 3 / 743B)</name>
    <dbReference type="NCBI Taxonomy" id="573061"/>
    <lineage>
        <taxon>Bacteria</taxon>
        <taxon>Bacillati</taxon>
        <taxon>Bacillota</taxon>
        <taxon>Clostridia</taxon>
        <taxon>Eubacteriales</taxon>
        <taxon>Clostridiaceae</taxon>
        <taxon>Clostridium</taxon>
    </lineage>
</organism>
<dbReference type="Pfam" id="PF00571">
    <property type="entry name" value="CBS"/>
    <property type="match status" value="2"/>
</dbReference>
<dbReference type="Pfam" id="PF03448">
    <property type="entry name" value="MgtE_N"/>
    <property type="match status" value="1"/>
</dbReference>
<dbReference type="InterPro" id="IPR038076">
    <property type="entry name" value="MgtE_N_sf"/>
</dbReference>
<gene>
    <name evidence="3" type="ordered locus">Clocel_1328</name>
</gene>
<protein>
    <submittedName>
        <fullName evidence="3">MgtE intracellular region</fullName>
    </submittedName>
</protein>
<dbReference type="InterPro" id="IPR006669">
    <property type="entry name" value="MgtE_transporter"/>
</dbReference>
<dbReference type="GO" id="GO:0016020">
    <property type="term" value="C:membrane"/>
    <property type="evidence" value="ECO:0007669"/>
    <property type="project" value="InterPro"/>
</dbReference>
<dbReference type="Proteomes" id="UP000002730">
    <property type="component" value="Chromosome"/>
</dbReference>
<evidence type="ECO:0000259" key="2">
    <source>
        <dbReference type="PROSITE" id="PS51371"/>
    </source>
</evidence>
<dbReference type="eggNOG" id="COG2239">
    <property type="taxonomic scope" value="Bacteria"/>
</dbReference>
<dbReference type="Gene3D" id="3.10.580.10">
    <property type="entry name" value="CBS-domain"/>
    <property type="match status" value="1"/>
</dbReference>
<evidence type="ECO:0000313" key="3">
    <source>
        <dbReference type="EMBL" id="ADL51081.1"/>
    </source>
</evidence>
<dbReference type="STRING" id="573061.Clocel_1328"/>
<proteinExistence type="predicted"/>
<dbReference type="OrthoDB" id="9790355at2"/>
<dbReference type="AlphaFoldDB" id="D9SVF7"/>
<feature type="domain" description="CBS" evidence="2">
    <location>
        <begin position="359"/>
        <end position="415"/>
    </location>
</feature>
<keyword evidence="4" id="KW-1185">Reference proteome</keyword>
<dbReference type="KEGG" id="ccb:Clocel_1328"/>
<evidence type="ECO:0000256" key="1">
    <source>
        <dbReference type="PROSITE-ProRule" id="PRU00703"/>
    </source>
</evidence>
<name>D9SVF7_CLOC7</name>
<dbReference type="EMBL" id="CP002160">
    <property type="protein sequence ID" value="ADL51081.1"/>
    <property type="molecule type" value="Genomic_DNA"/>
</dbReference>
<dbReference type="CDD" id="cd04606">
    <property type="entry name" value="CBS_pair_Mg_transporter"/>
    <property type="match status" value="1"/>
</dbReference>
<dbReference type="Gene3D" id="1.25.60.10">
    <property type="entry name" value="MgtE N-terminal domain-like"/>
    <property type="match status" value="1"/>
</dbReference>
<reference evidence="3 4" key="1">
    <citation type="submission" date="2010-08" db="EMBL/GenBank/DDBJ databases">
        <title>Complete sequence of Clostridium cellulovorans 743B.</title>
        <authorList>
            <consortium name="US DOE Joint Genome Institute"/>
            <person name="Lucas S."/>
            <person name="Copeland A."/>
            <person name="Lapidus A."/>
            <person name="Cheng J.-F."/>
            <person name="Bruce D."/>
            <person name="Goodwin L."/>
            <person name="Pitluck S."/>
            <person name="Chertkov O."/>
            <person name="Detter J.C."/>
            <person name="Han C."/>
            <person name="Tapia R."/>
            <person name="Land M."/>
            <person name="Hauser L."/>
            <person name="Chang Y.-J."/>
            <person name="Jeffries C."/>
            <person name="Kyrpides N."/>
            <person name="Ivanova N."/>
            <person name="Mikhailova N."/>
            <person name="Hemme C.L."/>
            <person name="Woyke T."/>
        </authorList>
    </citation>
    <scope>NUCLEOTIDE SEQUENCE [LARGE SCALE GENOMIC DNA]</scope>
    <source>
        <strain evidence="4">ATCC 35296 / DSM 3052 / OCM 3 / 743B</strain>
    </source>
</reference>
<dbReference type="InterPro" id="IPR046342">
    <property type="entry name" value="CBS_dom_sf"/>
</dbReference>
<sequence>MEKLYNFFWSKVRNTNVFDEYGDCIGRLYDMYVMTEEGYPKIIGYKVKKDGEILNYEFKAIDFKRDKNKNIYVSVKGARDILPTTYSYLLSRHLLDRSIVDINGKKLVRVNDVRLAEMAGDIRIVAVDAGINGVLRKYKVYKMFKMISKIFKHKTDTELILWDNLESIDMVQNRSIKLNVPYKKISKLHPADLADIIESMDIEYRNKIFENLDDDLAAETLEEIEPGVQAEILEHLSESRTTDVLENMPNDEIADILDEVDDATAEKILISMEKEDAEEIRNLMKYSETTVGSIMNKDFISFNINVTVNETLEILKEMEIDEEVAYYIYIIDEDGIIEGSVRLIQLLQDDKNSTLRDIMDTNIITVSDEDLRENAFEAIVKYNLFAVPVVDKKNKLCGIVVIHDLLDEYFQGNTRKIFK</sequence>
<dbReference type="SMART" id="SM00924">
    <property type="entry name" value="MgtE_N"/>
    <property type="match status" value="1"/>
</dbReference>
<dbReference type="PANTHER" id="PTHR43773">
    <property type="entry name" value="MAGNESIUM TRANSPORTER MGTE"/>
    <property type="match status" value="1"/>
</dbReference>
<dbReference type="InterPro" id="IPR006668">
    <property type="entry name" value="Mg_transptr_MgtE_intracell_dom"/>
</dbReference>
<dbReference type="PANTHER" id="PTHR43773:SF1">
    <property type="entry name" value="MAGNESIUM TRANSPORTER MGTE"/>
    <property type="match status" value="1"/>
</dbReference>
<dbReference type="HOGENOM" id="CLU_030870_1_0_9"/>
<dbReference type="RefSeq" id="WP_010076055.1">
    <property type="nucleotide sequence ID" value="NC_014393.1"/>
</dbReference>
<accession>D9SVF7</accession>